<keyword evidence="6 7" id="KW-0472">Membrane</keyword>
<feature type="transmembrane region" description="Helical" evidence="7">
    <location>
        <begin position="629"/>
        <end position="649"/>
    </location>
</feature>
<evidence type="ECO:0000256" key="4">
    <source>
        <dbReference type="ARBA" id="ARBA00022692"/>
    </source>
</evidence>
<feature type="transmembrane region" description="Helical" evidence="7">
    <location>
        <begin position="247"/>
        <end position="269"/>
    </location>
</feature>
<evidence type="ECO:0000256" key="1">
    <source>
        <dbReference type="ARBA" id="ARBA00004651"/>
    </source>
</evidence>
<evidence type="ECO:0000256" key="3">
    <source>
        <dbReference type="ARBA" id="ARBA00022475"/>
    </source>
</evidence>
<dbReference type="InterPro" id="IPR000731">
    <property type="entry name" value="SSD"/>
</dbReference>
<evidence type="ECO:0000256" key="5">
    <source>
        <dbReference type="ARBA" id="ARBA00022989"/>
    </source>
</evidence>
<dbReference type="PANTHER" id="PTHR33406">
    <property type="entry name" value="MEMBRANE PROTEIN MJ1562-RELATED"/>
    <property type="match status" value="1"/>
</dbReference>
<proteinExistence type="inferred from homology"/>
<dbReference type="SUPFAM" id="SSF82866">
    <property type="entry name" value="Multidrug efflux transporter AcrB transmembrane domain"/>
    <property type="match status" value="2"/>
</dbReference>
<dbReference type="InterPro" id="IPR050545">
    <property type="entry name" value="Mycobact_MmpL"/>
</dbReference>
<evidence type="ECO:0000259" key="8">
    <source>
        <dbReference type="PROSITE" id="PS50156"/>
    </source>
</evidence>
<dbReference type="Pfam" id="PF03176">
    <property type="entry name" value="MMPL"/>
    <property type="match status" value="2"/>
</dbReference>
<dbReference type="InterPro" id="IPR004869">
    <property type="entry name" value="MMPL_dom"/>
</dbReference>
<evidence type="ECO:0000313" key="9">
    <source>
        <dbReference type="EMBL" id="GLR70310.1"/>
    </source>
</evidence>
<dbReference type="PANTHER" id="PTHR33406:SF6">
    <property type="entry name" value="MEMBRANE PROTEIN YDGH-RELATED"/>
    <property type="match status" value="1"/>
</dbReference>
<dbReference type="RefSeq" id="WP_284216613.1">
    <property type="nucleotide sequence ID" value="NZ_BSOT01000005.1"/>
</dbReference>
<dbReference type="PROSITE" id="PS50156">
    <property type="entry name" value="SSD"/>
    <property type="match status" value="1"/>
</dbReference>
<keyword evidence="3" id="KW-1003">Cell membrane</keyword>
<reference evidence="9" key="1">
    <citation type="journal article" date="2014" name="Int. J. Syst. Evol. Microbiol.">
        <title>Complete genome sequence of Corynebacterium casei LMG S-19264T (=DSM 44701T), isolated from a smear-ripened cheese.</title>
        <authorList>
            <consortium name="US DOE Joint Genome Institute (JGI-PGF)"/>
            <person name="Walter F."/>
            <person name="Albersmeier A."/>
            <person name="Kalinowski J."/>
            <person name="Ruckert C."/>
        </authorList>
    </citation>
    <scope>NUCLEOTIDE SEQUENCE</scope>
    <source>
        <strain evidence="9">NBRC 110023</strain>
    </source>
</reference>
<evidence type="ECO:0000256" key="7">
    <source>
        <dbReference type="SAM" id="Phobius"/>
    </source>
</evidence>
<comment type="similarity">
    <text evidence="2">Belongs to the resistance-nodulation-cell division (RND) (TC 2.A.6) family. MmpL subfamily.</text>
</comment>
<dbReference type="Proteomes" id="UP001156601">
    <property type="component" value="Unassembled WGS sequence"/>
</dbReference>
<dbReference type="AlphaFoldDB" id="A0AA37WJX5"/>
<feature type="transmembrane region" description="Helical" evidence="7">
    <location>
        <begin position="221"/>
        <end position="240"/>
    </location>
</feature>
<feature type="transmembrane region" description="Helical" evidence="7">
    <location>
        <begin position="281"/>
        <end position="299"/>
    </location>
</feature>
<name>A0AA37WJX5_9ALTE</name>
<dbReference type="GO" id="GO:0005886">
    <property type="term" value="C:plasma membrane"/>
    <property type="evidence" value="ECO:0007669"/>
    <property type="project" value="UniProtKB-SubCell"/>
</dbReference>
<gene>
    <name evidence="9" type="ORF">GCM10007852_12180</name>
</gene>
<organism evidence="9 10">
    <name type="scientific">Agaribacter marinus</name>
    <dbReference type="NCBI Taxonomy" id="1431249"/>
    <lineage>
        <taxon>Bacteria</taxon>
        <taxon>Pseudomonadati</taxon>
        <taxon>Pseudomonadota</taxon>
        <taxon>Gammaproteobacteria</taxon>
        <taxon>Alteromonadales</taxon>
        <taxon>Alteromonadaceae</taxon>
        <taxon>Agaribacter</taxon>
    </lineage>
</organism>
<dbReference type="EMBL" id="BSOT01000005">
    <property type="protein sequence ID" value="GLR70310.1"/>
    <property type="molecule type" value="Genomic_DNA"/>
</dbReference>
<keyword evidence="10" id="KW-1185">Reference proteome</keyword>
<feature type="transmembrane region" description="Helical" evidence="7">
    <location>
        <begin position="350"/>
        <end position="370"/>
    </location>
</feature>
<comment type="caution">
    <text evidence="9">The sequence shown here is derived from an EMBL/GenBank/DDBJ whole genome shotgun (WGS) entry which is preliminary data.</text>
</comment>
<keyword evidence="5 7" id="KW-1133">Transmembrane helix</keyword>
<reference evidence="9" key="2">
    <citation type="submission" date="2023-01" db="EMBL/GenBank/DDBJ databases">
        <title>Draft genome sequence of Agaribacter marinus strain NBRC 110023.</title>
        <authorList>
            <person name="Sun Q."/>
            <person name="Mori K."/>
        </authorList>
    </citation>
    <scope>NUCLEOTIDE SEQUENCE</scope>
    <source>
        <strain evidence="9">NBRC 110023</strain>
    </source>
</reference>
<feature type="transmembrane region" description="Helical" evidence="7">
    <location>
        <begin position="704"/>
        <end position="726"/>
    </location>
</feature>
<feature type="transmembrane region" description="Helical" evidence="7">
    <location>
        <begin position="655"/>
        <end position="676"/>
    </location>
</feature>
<feature type="transmembrane region" description="Helical" evidence="7">
    <location>
        <begin position="600"/>
        <end position="622"/>
    </location>
</feature>
<comment type="subcellular location">
    <subcellularLocation>
        <location evidence="1">Cell membrane</location>
        <topology evidence="1">Multi-pass membrane protein</topology>
    </subcellularLocation>
</comment>
<feature type="domain" description="SSD" evidence="8">
    <location>
        <begin position="247"/>
        <end position="372"/>
    </location>
</feature>
<feature type="transmembrane region" description="Helical" evidence="7">
    <location>
        <begin position="732"/>
        <end position="756"/>
    </location>
</feature>
<evidence type="ECO:0000256" key="6">
    <source>
        <dbReference type="ARBA" id="ARBA00023136"/>
    </source>
</evidence>
<evidence type="ECO:0000256" key="2">
    <source>
        <dbReference type="ARBA" id="ARBA00010157"/>
    </source>
</evidence>
<evidence type="ECO:0000313" key="10">
    <source>
        <dbReference type="Proteomes" id="UP001156601"/>
    </source>
</evidence>
<keyword evidence="4 7" id="KW-0812">Transmembrane</keyword>
<accession>A0AA37WJX5</accession>
<protein>
    <submittedName>
        <fullName evidence="9">RND transporter</fullName>
    </submittedName>
</protein>
<dbReference type="Gene3D" id="1.20.1640.10">
    <property type="entry name" value="Multidrug efflux transporter AcrB transmembrane domain"/>
    <property type="match status" value="2"/>
</dbReference>
<feature type="transmembrane region" description="Helical" evidence="7">
    <location>
        <begin position="319"/>
        <end position="338"/>
    </location>
</feature>
<sequence>MGSRFFDFINKHPIWVIVTSLLFAFLVASGAQNLVFKGDYRVFFGDENPELIAFESMQNVYSKTDNVAFVVAPKDGNVFSPEHLESLKVLTKASWQIPYSTRVDSVTNFQHTYAEEDDMTVEKLVLSTGNLSDADLAKIKQVAVNEPLLVNKTVSPSGHVSVVNVTVQLPGIDVGLEVPEVAKSAREIKEIYLAQNPDAEVYLSGMVMMNTSFTESALEDSATLVPLMFLIVVVVIGVLLRTIAGTFATVVIIIMSIATTMGVAGWTGFYLTGPSSSAPTMILTLAVADCIHVLTSMFYEMRQGASKEDAIKRSLKVNLQPIFLTSVTTAIGFLSMNFSDSPPFRDLGNLVALGVMLAFVFSVTVFPAMLRVLPIRVKVDDGSKVSNMSKLSDFVVSKRRVLLPTMALAILSTSIFLPQNELDDDFVKYFDETVDFRNAADFMQDNISGMALIEVSVETGESSGINNPKYLQTVADFTDWLRQQPEVDHVNTITDTLMRLNKNMHGDDAAWYKLPDDQALSAQYLLLYEMSLPYGLDLNNQLNVDKSASKISVTLKNITSNEMLYLEDSINKWFANNGRGYNAVVASPSVMFAHIGQRSIYSMLIGTTLALLLISLLLGIALKSWRYGLISLIPNLVPAAVGFGIWGLFYGYVGLGLSVVVGMTLGIVVDDTVHFLSKYLRARREKDLDAIDAVHYAFDNVGRALIVTTFVLAAGFAVLAQSSFALNADMGLLTAMTIVIALVVDFFFLPPLLIWLDKKSGSGQHAKNDSVGDAQVTLTQVK</sequence>